<dbReference type="Gramene" id="mRNA:HanXRQr2_Chr14g0621441">
    <property type="protein sequence ID" value="mRNA:HanXRQr2_Chr14g0621441"/>
    <property type="gene ID" value="HanXRQr2_Chr14g0621441"/>
</dbReference>
<keyword evidence="3" id="KW-1185">Reference proteome</keyword>
<evidence type="ECO:0000313" key="3">
    <source>
        <dbReference type="Proteomes" id="UP000215914"/>
    </source>
</evidence>
<dbReference type="AlphaFoldDB" id="A0A9K3H5V6"/>
<reference evidence="2" key="1">
    <citation type="journal article" date="2017" name="Nature">
        <title>The sunflower genome provides insights into oil metabolism, flowering and Asterid evolution.</title>
        <authorList>
            <person name="Badouin H."/>
            <person name="Gouzy J."/>
            <person name="Grassa C.J."/>
            <person name="Murat F."/>
            <person name="Staton S.E."/>
            <person name="Cottret L."/>
            <person name="Lelandais-Briere C."/>
            <person name="Owens G.L."/>
            <person name="Carrere S."/>
            <person name="Mayjonade B."/>
            <person name="Legrand L."/>
            <person name="Gill N."/>
            <person name="Kane N.C."/>
            <person name="Bowers J.E."/>
            <person name="Hubner S."/>
            <person name="Bellec A."/>
            <person name="Berard A."/>
            <person name="Berges H."/>
            <person name="Blanchet N."/>
            <person name="Boniface M.C."/>
            <person name="Brunel D."/>
            <person name="Catrice O."/>
            <person name="Chaidir N."/>
            <person name="Claudel C."/>
            <person name="Donnadieu C."/>
            <person name="Faraut T."/>
            <person name="Fievet G."/>
            <person name="Helmstetter N."/>
            <person name="King M."/>
            <person name="Knapp S.J."/>
            <person name="Lai Z."/>
            <person name="Le Paslier M.C."/>
            <person name="Lippi Y."/>
            <person name="Lorenzon L."/>
            <person name="Mandel J.R."/>
            <person name="Marage G."/>
            <person name="Marchand G."/>
            <person name="Marquand E."/>
            <person name="Bret-Mestries E."/>
            <person name="Morien E."/>
            <person name="Nambeesan S."/>
            <person name="Nguyen T."/>
            <person name="Pegot-Espagnet P."/>
            <person name="Pouilly N."/>
            <person name="Raftis F."/>
            <person name="Sallet E."/>
            <person name="Schiex T."/>
            <person name="Thomas J."/>
            <person name="Vandecasteele C."/>
            <person name="Vares D."/>
            <person name="Vear F."/>
            <person name="Vautrin S."/>
            <person name="Crespi M."/>
            <person name="Mangin B."/>
            <person name="Burke J.M."/>
            <person name="Salse J."/>
            <person name="Munos S."/>
            <person name="Vincourt P."/>
            <person name="Rieseberg L.H."/>
            <person name="Langlade N.B."/>
        </authorList>
    </citation>
    <scope>NUCLEOTIDE SEQUENCE</scope>
    <source>
        <tissue evidence="2">Leaves</tissue>
    </source>
</reference>
<reference evidence="2" key="2">
    <citation type="submission" date="2020-06" db="EMBL/GenBank/DDBJ databases">
        <title>Helianthus annuus Genome sequencing and assembly Release 2.</title>
        <authorList>
            <person name="Gouzy J."/>
            <person name="Langlade N."/>
            <person name="Munos S."/>
        </authorList>
    </citation>
    <scope>NUCLEOTIDE SEQUENCE</scope>
    <source>
        <tissue evidence="2">Leaves</tissue>
    </source>
</reference>
<protein>
    <submittedName>
        <fullName evidence="2">Uncharacterized protein</fullName>
    </submittedName>
</protein>
<dbReference type="Proteomes" id="UP000215914">
    <property type="component" value="Unassembled WGS sequence"/>
</dbReference>
<proteinExistence type="predicted"/>
<evidence type="ECO:0000256" key="1">
    <source>
        <dbReference type="SAM" id="SignalP"/>
    </source>
</evidence>
<feature type="chain" id="PRO_5039893114" evidence="1">
    <location>
        <begin position="18"/>
        <end position="44"/>
    </location>
</feature>
<comment type="caution">
    <text evidence="2">The sequence shown here is derived from an EMBL/GenBank/DDBJ whole genome shotgun (WGS) entry which is preliminary data.</text>
</comment>
<keyword evidence="1" id="KW-0732">Signal</keyword>
<name>A0A9K3H5V6_HELAN</name>
<gene>
    <name evidence="2" type="ORF">HanXRQr2_Chr14g0621441</name>
</gene>
<feature type="signal peptide" evidence="1">
    <location>
        <begin position="1"/>
        <end position="17"/>
    </location>
</feature>
<organism evidence="2 3">
    <name type="scientific">Helianthus annuus</name>
    <name type="common">Common sunflower</name>
    <dbReference type="NCBI Taxonomy" id="4232"/>
    <lineage>
        <taxon>Eukaryota</taxon>
        <taxon>Viridiplantae</taxon>
        <taxon>Streptophyta</taxon>
        <taxon>Embryophyta</taxon>
        <taxon>Tracheophyta</taxon>
        <taxon>Spermatophyta</taxon>
        <taxon>Magnoliopsida</taxon>
        <taxon>eudicotyledons</taxon>
        <taxon>Gunneridae</taxon>
        <taxon>Pentapetalae</taxon>
        <taxon>asterids</taxon>
        <taxon>campanulids</taxon>
        <taxon>Asterales</taxon>
        <taxon>Asteraceae</taxon>
        <taxon>Asteroideae</taxon>
        <taxon>Heliantheae alliance</taxon>
        <taxon>Heliantheae</taxon>
        <taxon>Helianthus</taxon>
    </lineage>
</organism>
<accession>A0A9K3H5V6</accession>
<dbReference type="EMBL" id="MNCJ02000329">
    <property type="protein sequence ID" value="KAF5767188.1"/>
    <property type="molecule type" value="Genomic_DNA"/>
</dbReference>
<evidence type="ECO:0000313" key="2">
    <source>
        <dbReference type="EMBL" id="KAF5767188.1"/>
    </source>
</evidence>
<sequence length="44" mass="5094">MRKWTTWLLLRITTIATFRSILRLRCSSQPQSPAVKRSFSGNAN</sequence>